<reference evidence="4" key="1">
    <citation type="journal article" date="2020" name="bioRxiv">
        <title>Comparative genomics of Chlamydomonas.</title>
        <authorList>
            <person name="Craig R.J."/>
            <person name="Hasan A.R."/>
            <person name="Ness R.W."/>
            <person name="Keightley P.D."/>
        </authorList>
    </citation>
    <scope>NUCLEOTIDE SEQUENCE</scope>
    <source>
        <strain evidence="4">SAG 7.73</strain>
    </source>
</reference>
<feature type="binding site" evidence="1">
    <location>
        <position position="1376"/>
    </location>
    <ligand>
        <name>ATP</name>
        <dbReference type="ChEBI" id="CHEBI:30616"/>
    </ligand>
</feature>
<feature type="region of interest" description="Disordered" evidence="2">
    <location>
        <begin position="1199"/>
        <end position="1245"/>
    </location>
</feature>
<feature type="region of interest" description="Disordered" evidence="2">
    <location>
        <begin position="761"/>
        <end position="818"/>
    </location>
</feature>
<feature type="compositionally biased region" description="Low complexity" evidence="2">
    <location>
        <begin position="1050"/>
        <end position="1066"/>
    </location>
</feature>
<dbReference type="EMBL" id="JAEHOC010000062">
    <property type="protein sequence ID" value="KAG2424697.1"/>
    <property type="molecule type" value="Genomic_DNA"/>
</dbReference>
<keyword evidence="1" id="KW-0547">Nucleotide-binding</keyword>
<name>A0A835SH16_CHLIN</name>
<keyword evidence="1" id="KW-0067">ATP-binding</keyword>
<feature type="region of interest" description="Disordered" evidence="2">
    <location>
        <begin position="1430"/>
        <end position="1476"/>
    </location>
</feature>
<dbReference type="InterPro" id="IPR011009">
    <property type="entry name" value="Kinase-like_dom_sf"/>
</dbReference>
<feature type="region of interest" description="Disordered" evidence="2">
    <location>
        <begin position="1560"/>
        <end position="1620"/>
    </location>
</feature>
<evidence type="ECO:0000313" key="5">
    <source>
        <dbReference type="Proteomes" id="UP000650467"/>
    </source>
</evidence>
<feature type="domain" description="Protein kinase" evidence="3">
    <location>
        <begin position="1349"/>
        <end position="1773"/>
    </location>
</feature>
<feature type="compositionally biased region" description="Pro residues" evidence="2">
    <location>
        <begin position="786"/>
        <end position="813"/>
    </location>
</feature>
<dbReference type="PANTHER" id="PTHR44329">
    <property type="entry name" value="SERINE/THREONINE-PROTEIN KINASE TNNI3K-RELATED"/>
    <property type="match status" value="1"/>
</dbReference>
<feature type="compositionally biased region" description="Gly residues" evidence="2">
    <location>
        <begin position="1430"/>
        <end position="1448"/>
    </location>
</feature>
<dbReference type="InterPro" id="IPR017441">
    <property type="entry name" value="Protein_kinase_ATP_BS"/>
</dbReference>
<evidence type="ECO:0000259" key="3">
    <source>
        <dbReference type="PROSITE" id="PS50011"/>
    </source>
</evidence>
<dbReference type="Gene3D" id="3.30.200.20">
    <property type="entry name" value="Phosphorylase Kinase, domain 1"/>
    <property type="match status" value="1"/>
</dbReference>
<proteinExistence type="predicted"/>
<dbReference type="PROSITE" id="PS00109">
    <property type="entry name" value="PROTEIN_KINASE_TYR"/>
    <property type="match status" value="1"/>
</dbReference>
<dbReference type="PROSITE" id="PS00107">
    <property type="entry name" value="PROTEIN_KINASE_ATP"/>
    <property type="match status" value="1"/>
</dbReference>
<dbReference type="OrthoDB" id="1607253at2759"/>
<dbReference type="InterPro" id="IPR000719">
    <property type="entry name" value="Prot_kinase_dom"/>
</dbReference>
<feature type="compositionally biased region" description="Pro residues" evidence="2">
    <location>
        <begin position="1032"/>
        <end position="1049"/>
    </location>
</feature>
<feature type="compositionally biased region" description="Low complexity" evidence="2">
    <location>
        <begin position="1200"/>
        <end position="1217"/>
    </location>
</feature>
<evidence type="ECO:0000256" key="2">
    <source>
        <dbReference type="SAM" id="MobiDB-lite"/>
    </source>
</evidence>
<keyword evidence="5" id="KW-1185">Reference proteome</keyword>
<feature type="compositionally biased region" description="Basic and acidic residues" evidence="2">
    <location>
        <begin position="1218"/>
        <end position="1228"/>
    </location>
</feature>
<dbReference type="PANTHER" id="PTHR44329:SF214">
    <property type="entry name" value="PROTEIN KINASE DOMAIN-CONTAINING PROTEIN"/>
    <property type="match status" value="1"/>
</dbReference>
<comment type="caution">
    <text evidence="4">The sequence shown here is derived from an EMBL/GenBank/DDBJ whole genome shotgun (WGS) entry which is preliminary data.</text>
</comment>
<dbReference type="PROSITE" id="PS50011">
    <property type="entry name" value="PROTEIN_KINASE_DOM"/>
    <property type="match status" value="1"/>
</dbReference>
<feature type="compositionally biased region" description="Pro residues" evidence="2">
    <location>
        <begin position="767"/>
        <end position="780"/>
    </location>
</feature>
<sequence>MKLLGQGLVLRVPDGITAVPEVPLQVAAATTVVITGSGSANSALDLRAFAVPAFQLPRSARLEFHNLSLLLPPLPAEGSYASAAGLGGGGGDSRSSSSYGVIPVSVLSHVVLVRLMTAAAAPDDTGSDGSTPGRVRVLLQGVTLVTGACSDLAIYRSSLCSSPDAWRQWAARGVEPTVLQGVVRHGGGGSGGTGHGALMALSLGDDTNATATSMSNSSSSGALEAGARLPPLAQLLNCTVTCDTGVSDGGSARLVPSGPSAGPWDCIAVTVSDGAGLAALPDLWAKAPIGAKMFVTVEAGGIAVDAAGWQTLEVEPTRSVLLLGRGRDVSQLHLGGMPQRQFVAVGSTQNSQGLVAVYDMTLAGLSYPARAVSYPDLFAAWVHAIGIYGTMDPYRPLVGRATEVEAMVLLGGVRLLVPEAEARWWRNAASAAAAGGDVASGGIIRDMVGGRWQPALSVSVVTTMAAATTAAMNISAPAESQLPLPPPAGEAPETWGASQQQVGPLAWGRLGVWSFRGCWVATESAAVAAVAAGPTVDGEGPTAAAVAAASSRTSTTTWPLAESLGSDVASQLSLDRLGLVLNPGAMSPDDSYTPSIYSAVMAGCSAAAAGAVAAGGGGSSPVGRPSPSPGDDVVLLPPADPEALLQSSGGNALLNGRLRRDTGLGVNLLPLGSDFTLADGMTFEQMVTPEVWLGGQQGGGSGLRCVLLPPPAAQSAPGPATWDMMDLSDRIRIRLGPAGSNSDGPSLQVQGFTLYNLSPYAQQPQQPAEPPAEPQQPPQPLLLVPPQQPPARPPSPPPPPLPPPPPPPPPDPSDPFHGLALALPFFKFDRFSPLLYAEPPLPPNQQQSSPPSAPPQQRRRPPLALVNCSLVVPPPELELLRRLLQEAGRLLPAEPAATTSRAAVAAGSRRRGRRALADERNAATGSNADDDWPWARPAWPAGVPPASGPEVPLPAQLLACPRWLLLSYAAVAEVAAASATAISFRRISFLGWSGRDVIITSQLPEDAPTGLIRLAADLDRPLFSALLDLHCSPPPPEPPSPAPPPPAPPSASGAGVGVSADAAPGPSTLPAVDRAELRPPADAPVAGGPGGTSSAAAAAAAGPAADVTTHGSGGAAMAPFTLEAVVAVASGTAAVGAPSSSTGQQHAWVVPAAATLAAVGGVLLLLVVVSVAVVLARCRRDWAQQRQLHHDALLQKEVPAGCSSSGGRNGSSTTTAGRRSDATSHDGDSATATASLHQQQPQWHSLDASRLLRTAETVIARSREVGNSGGGALDPSSSEVPGRQLLILSPACRVVDPHMLDSPAAASTSHTPTAAAAAVAALRDGGGIARAVRKVTAAMTAAVERDEELRLECVIGRGAFGVVCLGSWRGLPVAVKTLVVHAALLGEEGCRRQRAVLEAAISSTLCHPNLVQTYAFDVRRLGELGGLPAGGSIKGRRQQGGSGSGGAGPAALEEEDGHGGAGRGQRQLGGAADQQGPEAAEDAVYQLLLIQAYCEGGSLREGIESSQLYMGLAPDSPPGVALGLCLALDVAAGMVHVHARGIVHGDLCSANVLLAARPPTADEPQTQAAGSSPEEGSSSREHGSGGAISARAEQSQASQASVEAMRGKSPATGGEEEAHAAAAEAAARWTTRHFQHPPVVARIADFGLSKRMGEGQTHASHCWQGTPYYTAPEVETEGRLSKAADVYGFGVVLVELLTGRSAPVLMSLAGYAGGPRGRGDTAAALLSALSHQAALAPGRPGSDQLAALVTSCLSPSPQRPTFAQVLQSLATILVRVGAGGSAVAPNVL</sequence>
<feature type="compositionally biased region" description="Low complexity" evidence="2">
    <location>
        <begin position="1464"/>
        <end position="1476"/>
    </location>
</feature>
<feature type="region of interest" description="Disordered" evidence="2">
    <location>
        <begin position="1028"/>
        <end position="1073"/>
    </location>
</feature>
<evidence type="ECO:0000256" key="1">
    <source>
        <dbReference type="PROSITE-ProRule" id="PRU10141"/>
    </source>
</evidence>
<dbReference type="InterPro" id="IPR001245">
    <property type="entry name" value="Ser-Thr/Tyr_kinase_cat_dom"/>
</dbReference>
<dbReference type="GO" id="GO:0005524">
    <property type="term" value="F:ATP binding"/>
    <property type="evidence" value="ECO:0007669"/>
    <property type="project" value="UniProtKB-UniRule"/>
</dbReference>
<evidence type="ECO:0000313" key="4">
    <source>
        <dbReference type="EMBL" id="KAG2424697.1"/>
    </source>
</evidence>
<accession>A0A835SH16</accession>
<gene>
    <name evidence="4" type="ORF">HXX76_014273</name>
</gene>
<feature type="compositionally biased region" description="Polar residues" evidence="2">
    <location>
        <begin position="1230"/>
        <end position="1243"/>
    </location>
</feature>
<dbReference type="Gene3D" id="1.10.510.10">
    <property type="entry name" value="Transferase(Phosphotransferase) domain 1"/>
    <property type="match status" value="2"/>
</dbReference>
<feature type="compositionally biased region" description="Low complexity" evidence="2">
    <location>
        <begin position="894"/>
        <end position="907"/>
    </location>
</feature>
<dbReference type="Proteomes" id="UP000650467">
    <property type="component" value="Unassembled WGS sequence"/>
</dbReference>
<dbReference type="InterPro" id="IPR008266">
    <property type="entry name" value="Tyr_kinase_AS"/>
</dbReference>
<dbReference type="GO" id="GO:0004674">
    <property type="term" value="F:protein serine/threonine kinase activity"/>
    <property type="evidence" value="ECO:0007669"/>
    <property type="project" value="TreeGrafter"/>
</dbReference>
<organism evidence="4 5">
    <name type="scientific">Chlamydomonas incerta</name>
    <dbReference type="NCBI Taxonomy" id="51695"/>
    <lineage>
        <taxon>Eukaryota</taxon>
        <taxon>Viridiplantae</taxon>
        <taxon>Chlorophyta</taxon>
        <taxon>core chlorophytes</taxon>
        <taxon>Chlorophyceae</taxon>
        <taxon>CS clade</taxon>
        <taxon>Chlamydomonadales</taxon>
        <taxon>Chlamydomonadaceae</taxon>
        <taxon>Chlamydomonas</taxon>
    </lineage>
</organism>
<dbReference type="SUPFAM" id="SSF56112">
    <property type="entry name" value="Protein kinase-like (PK-like)"/>
    <property type="match status" value="1"/>
</dbReference>
<dbReference type="Pfam" id="PF07714">
    <property type="entry name" value="PK_Tyr_Ser-Thr"/>
    <property type="match status" value="2"/>
</dbReference>
<feature type="region of interest" description="Disordered" evidence="2">
    <location>
        <begin position="894"/>
        <end position="936"/>
    </location>
</feature>
<protein>
    <recommendedName>
        <fullName evidence="3">Protein kinase domain-containing protein</fullName>
    </recommendedName>
</protein>
<feature type="compositionally biased region" description="Low complexity" evidence="2">
    <location>
        <begin position="1587"/>
        <end position="1604"/>
    </location>
</feature>
<feature type="region of interest" description="Disordered" evidence="2">
    <location>
        <begin position="836"/>
        <end position="860"/>
    </location>
</feature>
<dbReference type="InterPro" id="IPR051681">
    <property type="entry name" value="Ser/Thr_Kinases-Pseudokinases"/>
</dbReference>